<sequence length="454" mass="51899">MLHQFPLEVNIYILEQLTPAELYYVLQVYKHEPSVVYAISYCWCSYQQKQAKSLSHELVDYLGHELLNKNGLKCFSTYPKKLAQLTRSLSNLQVQADQHKENARTNHNNMYTHIYGNPVTWGIGILKEFGQSNSPKSLAGQSIHLKGDLTDYYWALKDFASSVPAQYSQLGIRLIHTFSVGSIESCTFPQGPYFTIHLHSTHRGVNVFKELEEISFWHTVIYECNVPTSYHTLVWSTMFERVHTLQIRCANIRFAANPCVQKLTVCSNYISNFYFVDAPQVYLRYAVLKEEEAQQLGSPVSVVHLYQCLCYWDIDKISLNMRYAQCMKGTFKDSFHHQKMFLHGKAFRNGYVATVEGMHYLYPFEGEANASEVEAQSLDEQSLNEQNQAGEASDSSAVVGAPAREAGRENSARRSAMRKTRLDQAMAWHRLGPRTKKHRKLVGAHGPPTNRSLT</sequence>
<dbReference type="Proteomes" id="UP000000707">
    <property type="component" value="Unassembled WGS sequence"/>
</dbReference>
<evidence type="ECO:0000313" key="3">
    <source>
        <dbReference type="Proteomes" id="UP000000707"/>
    </source>
</evidence>
<gene>
    <name evidence="2" type="ORF">CANTEDRAFT_93492</name>
</gene>
<evidence type="ECO:0000313" key="2">
    <source>
        <dbReference type="EMBL" id="EGV63986.1"/>
    </source>
</evidence>
<name>G3B4N0_CANTC</name>
<evidence type="ECO:0000256" key="1">
    <source>
        <dbReference type="SAM" id="MobiDB-lite"/>
    </source>
</evidence>
<keyword evidence="3" id="KW-1185">Reference proteome</keyword>
<reference evidence="2 3" key="1">
    <citation type="journal article" date="2011" name="Proc. Natl. Acad. Sci. U.S.A.">
        <title>Comparative genomics of xylose-fermenting fungi for enhanced biofuel production.</title>
        <authorList>
            <person name="Wohlbach D.J."/>
            <person name="Kuo A."/>
            <person name="Sato T.K."/>
            <person name="Potts K.M."/>
            <person name="Salamov A.A."/>
            <person name="LaButti K.M."/>
            <person name="Sun H."/>
            <person name="Clum A."/>
            <person name="Pangilinan J.L."/>
            <person name="Lindquist E.A."/>
            <person name="Lucas S."/>
            <person name="Lapidus A."/>
            <person name="Jin M."/>
            <person name="Gunawan C."/>
            <person name="Balan V."/>
            <person name="Dale B.E."/>
            <person name="Jeffries T.W."/>
            <person name="Zinkel R."/>
            <person name="Barry K.W."/>
            <person name="Grigoriev I.V."/>
            <person name="Gasch A.P."/>
        </authorList>
    </citation>
    <scope>NUCLEOTIDE SEQUENCE [LARGE SCALE GENOMIC DNA]</scope>
    <source>
        <strain evidence="3">ATCC 10573 / BCRC 21748 / CBS 615 / JCM 9827 / NBRC 10315 / NRRL Y-1498 / VKM Y-70</strain>
    </source>
</reference>
<protein>
    <submittedName>
        <fullName evidence="2">Uncharacterized protein</fullName>
    </submittedName>
</protein>
<dbReference type="HOGENOM" id="CLU_602676_0_0_1"/>
<proteinExistence type="predicted"/>
<accession>G3B4N0</accession>
<feature type="compositionally biased region" description="Basic residues" evidence="1">
    <location>
        <begin position="431"/>
        <end position="442"/>
    </location>
</feature>
<organism evidence="3">
    <name type="scientific">Candida tenuis (strain ATCC 10573 / BCRC 21748 / CBS 615 / JCM 9827 / NBRC 10315 / NRRL Y-1498 / VKM Y-70)</name>
    <name type="common">Yeast</name>
    <name type="synonym">Yamadazyma tenuis</name>
    <dbReference type="NCBI Taxonomy" id="590646"/>
    <lineage>
        <taxon>Eukaryota</taxon>
        <taxon>Fungi</taxon>
        <taxon>Dikarya</taxon>
        <taxon>Ascomycota</taxon>
        <taxon>Saccharomycotina</taxon>
        <taxon>Pichiomycetes</taxon>
        <taxon>Debaryomycetaceae</taxon>
        <taxon>Yamadazyma</taxon>
    </lineage>
</organism>
<dbReference type="AlphaFoldDB" id="G3B4N0"/>
<feature type="compositionally biased region" description="Polar residues" evidence="1">
    <location>
        <begin position="378"/>
        <end position="396"/>
    </location>
</feature>
<feature type="region of interest" description="Disordered" evidence="1">
    <location>
        <begin position="373"/>
        <end position="454"/>
    </location>
</feature>
<dbReference type="EMBL" id="GL996521">
    <property type="protein sequence ID" value="EGV63986.1"/>
    <property type="molecule type" value="Genomic_DNA"/>
</dbReference>